<dbReference type="Gene3D" id="1.10.10.10">
    <property type="entry name" value="Winged helix-like DNA-binding domain superfamily/Winged helix DNA-binding domain"/>
    <property type="match status" value="1"/>
</dbReference>
<dbReference type="SUPFAM" id="SSF88659">
    <property type="entry name" value="Sigma3 and sigma4 domains of RNA polymerase sigma factors"/>
    <property type="match status" value="1"/>
</dbReference>
<dbReference type="InterPro" id="IPR039425">
    <property type="entry name" value="RNA_pol_sigma-70-like"/>
</dbReference>
<dbReference type="InterPro" id="IPR013324">
    <property type="entry name" value="RNA_pol_sigma_r3/r4-like"/>
</dbReference>
<accession>A0ABP9WUP8</accession>
<keyword evidence="2" id="KW-0805">Transcription regulation</keyword>
<comment type="similarity">
    <text evidence="1">Belongs to the sigma-70 factor family. ECF subfamily.</text>
</comment>
<dbReference type="InterPro" id="IPR013249">
    <property type="entry name" value="RNA_pol_sigma70_r4_t2"/>
</dbReference>
<comment type="caution">
    <text evidence="7">The sequence shown here is derived from an EMBL/GenBank/DDBJ whole genome shotgun (WGS) entry which is preliminary data.</text>
</comment>
<proteinExistence type="inferred from homology"/>
<sequence>MVFVRPKIRFSDVKATSSPPLLTQIVQGVQLWWAASTIRSDASDVVPFNDNQRPLPGDPLGDNVLIRRIAQGDEQALSQLYDRYAATVMGVALKIVRQREIAEEITQEAFWRVWQRASTFDNSRGNFAPWLFGIARNLSIDELRRRAARPQAAYEDPERPLLEAIADEANVEEVVWLGEQRSVVRSAMQALSAEQREALELAYFSGLTQREIADKLGNPLGTIKTRVRLGLLKLRDLLGTQQWNE</sequence>
<dbReference type="PANTHER" id="PTHR43133">
    <property type="entry name" value="RNA POLYMERASE ECF-TYPE SIGMA FACTO"/>
    <property type="match status" value="1"/>
</dbReference>
<dbReference type="PANTHER" id="PTHR43133:SF62">
    <property type="entry name" value="RNA POLYMERASE SIGMA FACTOR SIGZ"/>
    <property type="match status" value="1"/>
</dbReference>
<dbReference type="InterPro" id="IPR007627">
    <property type="entry name" value="RNA_pol_sigma70_r2"/>
</dbReference>
<evidence type="ECO:0000256" key="2">
    <source>
        <dbReference type="ARBA" id="ARBA00023015"/>
    </source>
</evidence>
<gene>
    <name evidence="7" type="ORF">Hgul01_00705</name>
</gene>
<dbReference type="Pfam" id="PF08281">
    <property type="entry name" value="Sigma70_r4_2"/>
    <property type="match status" value="1"/>
</dbReference>
<dbReference type="EMBL" id="BAABRU010000002">
    <property type="protein sequence ID" value="GAA5526923.1"/>
    <property type="molecule type" value="Genomic_DNA"/>
</dbReference>
<dbReference type="RefSeq" id="WP_345720552.1">
    <property type="nucleotide sequence ID" value="NZ_BAABRU010000002.1"/>
</dbReference>
<reference evidence="7 8" key="1">
    <citation type="submission" date="2024-02" db="EMBL/GenBank/DDBJ databases">
        <title>Herpetosiphon gulosus NBRC 112829.</title>
        <authorList>
            <person name="Ichikawa N."/>
            <person name="Katano-Makiyama Y."/>
            <person name="Hidaka K."/>
        </authorList>
    </citation>
    <scope>NUCLEOTIDE SEQUENCE [LARGE SCALE GENOMIC DNA]</scope>
    <source>
        <strain evidence="7 8">NBRC 112829</strain>
    </source>
</reference>
<dbReference type="NCBIfam" id="TIGR02937">
    <property type="entry name" value="sigma70-ECF"/>
    <property type="match status" value="1"/>
</dbReference>
<dbReference type="Gene3D" id="1.10.1740.10">
    <property type="match status" value="1"/>
</dbReference>
<dbReference type="InterPro" id="IPR013325">
    <property type="entry name" value="RNA_pol_sigma_r2"/>
</dbReference>
<name>A0ABP9WUP8_9CHLR</name>
<organism evidence="7 8">
    <name type="scientific">Herpetosiphon gulosus</name>
    <dbReference type="NCBI Taxonomy" id="1973496"/>
    <lineage>
        <taxon>Bacteria</taxon>
        <taxon>Bacillati</taxon>
        <taxon>Chloroflexota</taxon>
        <taxon>Chloroflexia</taxon>
        <taxon>Herpetosiphonales</taxon>
        <taxon>Herpetosiphonaceae</taxon>
        <taxon>Herpetosiphon</taxon>
    </lineage>
</organism>
<evidence type="ECO:0000313" key="7">
    <source>
        <dbReference type="EMBL" id="GAA5526923.1"/>
    </source>
</evidence>
<protein>
    <recommendedName>
        <fullName evidence="9">Sigma-70 family RNA polymerase sigma factor</fullName>
    </recommendedName>
</protein>
<evidence type="ECO:0008006" key="9">
    <source>
        <dbReference type="Google" id="ProtNLM"/>
    </source>
</evidence>
<dbReference type="SUPFAM" id="SSF88946">
    <property type="entry name" value="Sigma2 domain of RNA polymerase sigma factors"/>
    <property type="match status" value="1"/>
</dbReference>
<evidence type="ECO:0000256" key="3">
    <source>
        <dbReference type="ARBA" id="ARBA00023082"/>
    </source>
</evidence>
<dbReference type="Pfam" id="PF04542">
    <property type="entry name" value="Sigma70_r2"/>
    <property type="match status" value="1"/>
</dbReference>
<evidence type="ECO:0000256" key="4">
    <source>
        <dbReference type="ARBA" id="ARBA00023163"/>
    </source>
</evidence>
<keyword evidence="8" id="KW-1185">Reference proteome</keyword>
<keyword evidence="4" id="KW-0804">Transcription</keyword>
<dbReference type="Proteomes" id="UP001428290">
    <property type="component" value="Unassembled WGS sequence"/>
</dbReference>
<dbReference type="InterPro" id="IPR036388">
    <property type="entry name" value="WH-like_DNA-bd_sf"/>
</dbReference>
<evidence type="ECO:0000259" key="5">
    <source>
        <dbReference type="Pfam" id="PF04542"/>
    </source>
</evidence>
<evidence type="ECO:0000313" key="8">
    <source>
        <dbReference type="Proteomes" id="UP001428290"/>
    </source>
</evidence>
<feature type="domain" description="RNA polymerase sigma-70 region 2" evidence="5">
    <location>
        <begin position="80"/>
        <end position="147"/>
    </location>
</feature>
<evidence type="ECO:0000256" key="1">
    <source>
        <dbReference type="ARBA" id="ARBA00010641"/>
    </source>
</evidence>
<feature type="domain" description="RNA polymerase sigma factor 70 region 4 type 2" evidence="6">
    <location>
        <begin position="184"/>
        <end position="234"/>
    </location>
</feature>
<evidence type="ECO:0000259" key="6">
    <source>
        <dbReference type="Pfam" id="PF08281"/>
    </source>
</evidence>
<dbReference type="CDD" id="cd06171">
    <property type="entry name" value="Sigma70_r4"/>
    <property type="match status" value="1"/>
</dbReference>
<dbReference type="InterPro" id="IPR014284">
    <property type="entry name" value="RNA_pol_sigma-70_dom"/>
</dbReference>
<keyword evidence="3" id="KW-0731">Sigma factor</keyword>